<evidence type="ECO:0000313" key="2">
    <source>
        <dbReference type="Proteomes" id="UP001500037"/>
    </source>
</evidence>
<dbReference type="Proteomes" id="UP001500037">
    <property type="component" value="Unassembled WGS sequence"/>
</dbReference>
<proteinExistence type="predicted"/>
<accession>A0ABP4HBZ9</accession>
<name>A0ABP4HBZ9_9ACTN</name>
<dbReference type="Gene3D" id="3.30.565.10">
    <property type="entry name" value="Histidine kinase-like ATPase, C-terminal domain"/>
    <property type="match status" value="1"/>
</dbReference>
<comment type="caution">
    <text evidence="1">The sequence shown here is derived from an EMBL/GenBank/DDBJ whole genome shotgun (WGS) entry which is preliminary data.</text>
</comment>
<protein>
    <recommendedName>
        <fullName evidence="3">Anti-sigma regulatory factor (Ser/Thr protein kinase)</fullName>
    </recommendedName>
</protein>
<sequence length="169" mass="17732">MSEVSAWQPYRRCHAESQLWSLPAGASAARTVHACLSGQLARWQLAAAAPRLTAVGGELAGNALRHGRPPFWANLHLLTGPDGEELARLVVVDCGPGFDADAVRAGWSAGAARRGEPEGLSGWLGWSPQADDPPRPGGGLLLVEALSDAWGTIRLPPVHLVWADVAVVG</sequence>
<keyword evidence="2" id="KW-1185">Reference proteome</keyword>
<evidence type="ECO:0008006" key="3">
    <source>
        <dbReference type="Google" id="ProtNLM"/>
    </source>
</evidence>
<dbReference type="PANTHER" id="PTHR35526:SF3">
    <property type="entry name" value="ANTI-SIGMA-F FACTOR RSBW"/>
    <property type="match status" value="1"/>
</dbReference>
<evidence type="ECO:0000313" key="1">
    <source>
        <dbReference type="EMBL" id="GAA1258739.1"/>
    </source>
</evidence>
<dbReference type="RefSeq" id="WP_344444812.1">
    <property type="nucleotide sequence ID" value="NZ_BAAALF010000130.1"/>
</dbReference>
<dbReference type="SUPFAM" id="SSF55874">
    <property type="entry name" value="ATPase domain of HSP90 chaperone/DNA topoisomerase II/histidine kinase"/>
    <property type="match status" value="1"/>
</dbReference>
<reference evidence="2" key="1">
    <citation type="journal article" date="2019" name="Int. J. Syst. Evol. Microbiol.">
        <title>The Global Catalogue of Microorganisms (GCM) 10K type strain sequencing project: providing services to taxonomists for standard genome sequencing and annotation.</title>
        <authorList>
            <consortium name="The Broad Institute Genomics Platform"/>
            <consortium name="The Broad Institute Genome Sequencing Center for Infectious Disease"/>
            <person name="Wu L."/>
            <person name="Ma J."/>
        </authorList>
    </citation>
    <scope>NUCLEOTIDE SEQUENCE [LARGE SCALE GENOMIC DNA]</scope>
    <source>
        <strain evidence="2">JCM 13004</strain>
    </source>
</reference>
<dbReference type="EMBL" id="BAAALF010000130">
    <property type="protein sequence ID" value="GAA1258739.1"/>
    <property type="molecule type" value="Genomic_DNA"/>
</dbReference>
<dbReference type="InterPro" id="IPR036890">
    <property type="entry name" value="HATPase_C_sf"/>
</dbReference>
<gene>
    <name evidence="1" type="ORF">GCM10009665_56120</name>
</gene>
<dbReference type="InterPro" id="IPR050267">
    <property type="entry name" value="Anti-sigma-factor_SerPK"/>
</dbReference>
<organism evidence="1 2">
    <name type="scientific">Kitasatospora nipponensis</name>
    <dbReference type="NCBI Taxonomy" id="258049"/>
    <lineage>
        <taxon>Bacteria</taxon>
        <taxon>Bacillati</taxon>
        <taxon>Actinomycetota</taxon>
        <taxon>Actinomycetes</taxon>
        <taxon>Kitasatosporales</taxon>
        <taxon>Streptomycetaceae</taxon>
        <taxon>Kitasatospora</taxon>
    </lineage>
</organism>
<dbReference type="PANTHER" id="PTHR35526">
    <property type="entry name" value="ANTI-SIGMA-F FACTOR RSBW-RELATED"/>
    <property type="match status" value="1"/>
</dbReference>